<sequence length="125" mass="13208">MNLRLVLMSTLLLGLDAPLADARFRTFGSIQKFGAYRSSQTVCFATSVSSNRDNILPAIRAVSFTPTAAQMTVSYIEVSTIGHSPIMATVVSGGVGSSNPTQTSILVNVQNGGSFQAVVKIYCDT</sequence>
<organism evidence="2 3">
    <name type="scientific">Anopheles epiroticus</name>
    <dbReference type="NCBI Taxonomy" id="199890"/>
    <lineage>
        <taxon>Eukaryota</taxon>
        <taxon>Metazoa</taxon>
        <taxon>Ecdysozoa</taxon>
        <taxon>Arthropoda</taxon>
        <taxon>Hexapoda</taxon>
        <taxon>Insecta</taxon>
        <taxon>Pterygota</taxon>
        <taxon>Neoptera</taxon>
        <taxon>Endopterygota</taxon>
        <taxon>Diptera</taxon>
        <taxon>Nematocera</taxon>
        <taxon>Culicoidea</taxon>
        <taxon>Culicidae</taxon>
        <taxon>Anophelinae</taxon>
        <taxon>Anopheles</taxon>
    </lineage>
</organism>
<keyword evidence="1" id="KW-0732">Signal</keyword>
<feature type="chain" id="PRO_5008131452" evidence="1">
    <location>
        <begin position="23"/>
        <end position="125"/>
    </location>
</feature>
<evidence type="ECO:0000313" key="3">
    <source>
        <dbReference type="Proteomes" id="UP000075885"/>
    </source>
</evidence>
<accession>A0A182PHR0</accession>
<keyword evidence="3" id="KW-1185">Reference proteome</keyword>
<dbReference type="EnsemblMetazoa" id="AEPI006470-RA">
    <property type="protein sequence ID" value="AEPI006470-PA"/>
    <property type="gene ID" value="AEPI006470"/>
</dbReference>
<protein>
    <submittedName>
        <fullName evidence="2">Uncharacterized protein</fullName>
    </submittedName>
</protein>
<reference evidence="3" key="1">
    <citation type="submission" date="2013-03" db="EMBL/GenBank/DDBJ databases">
        <title>The Genome Sequence of Anopheles epiroticus epiroticus2.</title>
        <authorList>
            <consortium name="The Broad Institute Genomics Platform"/>
            <person name="Neafsey D.E."/>
            <person name="Howell P."/>
            <person name="Walker B."/>
            <person name="Young S.K."/>
            <person name="Zeng Q."/>
            <person name="Gargeya S."/>
            <person name="Fitzgerald M."/>
            <person name="Haas B."/>
            <person name="Abouelleil A."/>
            <person name="Allen A.W."/>
            <person name="Alvarado L."/>
            <person name="Arachchi H.M."/>
            <person name="Berlin A.M."/>
            <person name="Chapman S.B."/>
            <person name="Gainer-Dewar J."/>
            <person name="Goldberg J."/>
            <person name="Griggs A."/>
            <person name="Gujja S."/>
            <person name="Hansen M."/>
            <person name="Howarth C."/>
            <person name="Imamovic A."/>
            <person name="Ireland A."/>
            <person name="Larimer J."/>
            <person name="McCowan C."/>
            <person name="Murphy C."/>
            <person name="Pearson M."/>
            <person name="Poon T.W."/>
            <person name="Priest M."/>
            <person name="Roberts A."/>
            <person name="Saif S."/>
            <person name="Shea T."/>
            <person name="Sisk P."/>
            <person name="Sykes S."/>
            <person name="Wortman J."/>
            <person name="Nusbaum C."/>
            <person name="Birren B."/>
        </authorList>
    </citation>
    <scope>NUCLEOTIDE SEQUENCE [LARGE SCALE GENOMIC DNA]</scope>
    <source>
        <strain evidence="3">Epiroticus2</strain>
    </source>
</reference>
<evidence type="ECO:0000256" key="1">
    <source>
        <dbReference type="SAM" id="SignalP"/>
    </source>
</evidence>
<proteinExistence type="predicted"/>
<dbReference type="AlphaFoldDB" id="A0A182PHR0"/>
<reference evidence="2" key="2">
    <citation type="submission" date="2020-05" db="UniProtKB">
        <authorList>
            <consortium name="EnsemblMetazoa"/>
        </authorList>
    </citation>
    <scope>IDENTIFICATION</scope>
    <source>
        <strain evidence="2">Epiroticus2</strain>
    </source>
</reference>
<feature type="signal peptide" evidence="1">
    <location>
        <begin position="1"/>
        <end position="22"/>
    </location>
</feature>
<dbReference type="Proteomes" id="UP000075885">
    <property type="component" value="Unassembled WGS sequence"/>
</dbReference>
<name>A0A182PHR0_9DIPT</name>
<evidence type="ECO:0000313" key="2">
    <source>
        <dbReference type="EnsemblMetazoa" id="AEPI006470-PA"/>
    </source>
</evidence>
<dbReference type="VEuPathDB" id="VectorBase:AEPI006470"/>